<protein>
    <recommendedName>
        <fullName evidence="6">Lipoprotein</fullName>
    </recommendedName>
</protein>
<dbReference type="EMBL" id="JAMDMM010000024">
    <property type="protein sequence ID" value="MCY9608126.1"/>
    <property type="molecule type" value="Genomic_DNA"/>
</dbReference>
<evidence type="ECO:0000313" key="4">
    <source>
        <dbReference type="Proteomes" id="UP000315377"/>
    </source>
</evidence>
<sequence length="313" mass="34750">MKKFALAFLFILCSLATGCGKGSPGTIADAPPRVALPECGSTENCIYLYNRYSQKLLSYNVDAKTVEQQSNIVNFIQYEFNEAHNRYFTAGNSLTNGFVILSVDPKEITELHRLGDEKNEAVFPLATDGGKHLFIRSYYDTNGMESKRSIAQLNSDNTLSDFSNVTGLVSSGVLIGQHLFYTTYEEAINAYSLYALDVTDLSSKPQLVQENLEASEVYALNGRLLVSDHQYIYNDEERFVKQPLNYFDSGSGILIQIYPDSDANLALDAIDTATKQVIGTATNIIDFSIEDHQITVYCQGHIDRIPLKPGGDR</sequence>
<evidence type="ECO:0000313" key="2">
    <source>
        <dbReference type="EMBL" id="MCY9608126.1"/>
    </source>
</evidence>
<organism evidence="3 4">
    <name type="scientific">Paenibacillus thiaminolyticus</name>
    <name type="common">Bacillus thiaminolyticus</name>
    <dbReference type="NCBI Taxonomy" id="49283"/>
    <lineage>
        <taxon>Bacteria</taxon>
        <taxon>Bacillati</taxon>
        <taxon>Bacillota</taxon>
        <taxon>Bacilli</taxon>
        <taxon>Bacillales</taxon>
        <taxon>Paenibacillaceae</taxon>
        <taxon>Paenibacillus</taxon>
    </lineage>
</organism>
<reference evidence="2 5" key="2">
    <citation type="submission" date="2022-05" db="EMBL/GenBank/DDBJ databases">
        <title>Genome Sequencing of Bee-Associated Microbes.</title>
        <authorList>
            <person name="Dunlap C."/>
        </authorList>
    </citation>
    <scope>NUCLEOTIDE SEQUENCE [LARGE SCALE GENOMIC DNA]</scope>
    <source>
        <strain evidence="2 5">NRRL B-14613</strain>
    </source>
</reference>
<reference evidence="3 4" key="1">
    <citation type="submission" date="2019-07" db="EMBL/GenBank/DDBJ databases">
        <title>Paenibacillus thiaminolyticus NRRL B-4156.</title>
        <authorList>
            <person name="Hehnly C."/>
            <person name="Zhang L."/>
        </authorList>
    </citation>
    <scope>NUCLEOTIDE SEQUENCE [LARGE SCALE GENOMIC DNA]</scope>
    <source>
        <strain evidence="3 4">NRRL B-4156</strain>
    </source>
</reference>
<evidence type="ECO:0008006" key="6">
    <source>
        <dbReference type="Google" id="ProtNLM"/>
    </source>
</evidence>
<evidence type="ECO:0000256" key="1">
    <source>
        <dbReference type="SAM" id="SignalP"/>
    </source>
</evidence>
<dbReference type="GeneID" id="76997935"/>
<dbReference type="AlphaFoldDB" id="A0AAP9DVZ0"/>
<dbReference type="PROSITE" id="PS51257">
    <property type="entry name" value="PROKAR_LIPOPROTEIN"/>
    <property type="match status" value="1"/>
</dbReference>
<dbReference type="Proteomes" id="UP001209276">
    <property type="component" value="Unassembled WGS sequence"/>
</dbReference>
<name>A0AAP9DVZ0_PANTH</name>
<feature type="chain" id="PRO_5042950908" description="Lipoprotein" evidence="1">
    <location>
        <begin position="19"/>
        <end position="313"/>
    </location>
</feature>
<keyword evidence="1" id="KW-0732">Signal</keyword>
<dbReference type="RefSeq" id="WP_087441515.1">
    <property type="nucleotide sequence ID" value="NZ_CABMNB010000020.1"/>
</dbReference>
<proteinExistence type="predicted"/>
<keyword evidence="5" id="KW-1185">Reference proteome</keyword>
<gene>
    <name evidence="3" type="ORF">FLT43_18405</name>
    <name evidence="2" type="ORF">M5W83_13340</name>
</gene>
<dbReference type="EMBL" id="CP041405">
    <property type="protein sequence ID" value="QDM45227.1"/>
    <property type="molecule type" value="Genomic_DNA"/>
</dbReference>
<evidence type="ECO:0000313" key="5">
    <source>
        <dbReference type="Proteomes" id="UP001209276"/>
    </source>
</evidence>
<accession>A0AAP9DVZ0</accession>
<dbReference type="Proteomes" id="UP000315377">
    <property type="component" value="Chromosome"/>
</dbReference>
<evidence type="ECO:0000313" key="3">
    <source>
        <dbReference type="EMBL" id="QDM45227.1"/>
    </source>
</evidence>
<feature type="signal peptide" evidence="1">
    <location>
        <begin position="1"/>
        <end position="18"/>
    </location>
</feature>